<feature type="domain" description="DUF7730" evidence="2">
    <location>
        <begin position="141"/>
        <end position="220"/>
    </location>
</feature>
<comment type="caution">
    <text evidence="3">The sequence shown here is derived from an EMBL/GenBank/DDBJ whole genome shotgun (WGS) entry which is preliminary data.</text>
</comment>
<reference evidence="3" key="1">
    <citation type="submission" date="2021-12" db="EMBL/GenBank/DDBJ databases">
        <title>Black yeast isolated from Biological Soil Crust.</title>
        <authorList>
            <person name="Kurbessoian T."/>
        </authorList>
    </citation>
    <scope>NUCLEOTIDE SEQUENCE</scope>
    <source>
        <strain evidence="3">CCFEE 5208</strain>
    </source>
</reference>
<dbReference type="EMBL" id="JASUXU010000025">
    <property type="protein sequence ID" value="KAK0320454.1"/>
    <property type="molecule type" value="Genomic_DNA"/>
</dbReference>
<evidence type="ECO:0000259" key="2">
    <source>
        <dbReference type="Pfam" id="PF24864"/>
    </source>
</evidence>
<protein>
    <recommendedName>
        <fullName evidence="2">DUF7730 domain-containing protein</fullName>
    </recommendedName>
</protein>
<organism evidence="3 4">
    <name type="scientific">Friedmanniomyces endolithicus</name>
    <dbReference type="NCBI Taxonomy" id="329885"/>
    <lineage>
        <taxon>Eukaryota</taxon>
        <taxon>Fungi</taxon>
        <taxon>Dikarya</taxon>
        <taxon>Ascomycota</taxon>
        <taxon>Pezizomycotina</taxon>
        <taxon>Dothideomycetes</taxon>
        <taxon>Dothideomycetidae</taxon>
        <taxon>Mycosphaerellales</taxon>
        <taxon>Teratosphaeriaceae</taxon>
        <taxon>Friedmanniomyces</taxon>
    </lineage>
</organism>
<dbReference type="InterPro" id="IPR038883">
    <property type="entry name" value="AN11006-like"/>
</dbReference>
<name>A0AAN6FLI2_9PEZI</name>
<gene>
    <name evidence="3" type="ORF">LTR82_008569</name>
</gene>
<dbReference type="PANTHER" id="PTHR42085">
    <property type="entry name" value="F-BOX DOMAIN-CONTAINING PROTEIN"/>
    <property type="match status" value="1"/>
</dbReference>
<evidence type="ECO:0000256" key="1">
    <source>
        <dbReference type="SAM" id="MobiDB-lite"/>
    </source>
</evidence>
<dbReference type="InterPro" id="IPR056632">
    <property type="entry name" value="DUF7730"/>
</dbReference>
<accession>A0AAN6FLI2</accession>
<sequence length="315" mass="35921">MVGTEDSDYGSDVDEVMLENVLCSCARPGLTTVAKTDKALLAPPNDNEYGSEVDERDFDEGGSDYGSDIDSTTAERLLLTATPARRRAAPPQDMQSLGNCVGQTKSPLLSLTPELRNLIYEKTLEKFTAEWIPCKFYEPPSVLLACKQIYIEAISIYYSTATFRASDFNTLDKRIQRLRYCHRRLFRNIDIDTQQQYIKRGPPLCGTEKRHWIHRSEKFAELELTKVRNLFQTSTFKELNLRSLRASIKLPNGEIVWSEEPALALALYHEKQSEEKWPPRLRRSTLSRVTLSEQDIADGMWSSTLQAFVLVIPDD</sequence>
<feature type="region of interest" description="Disordered" evidence="1">
    <location>
        <begin position="41"/>
        <end position="66"/>
    </location>
</feature>
<dbReference type="PANTHER" id="PTHR42085:SF1">
    <property type="entry name" value="F-BOX DOMAIN-CONTAINING PROTEIN"/>
    <property type="match status" value="1"/>
</dbReference>
<dbReference type="AlphaFoldDB" id="A0AAN6FLI2"/>
<evidence type="ECO:0000313" key="4">
    <source>
        <dbReference type="Proteomes" id="UP001168146"/>
    </source>
</evidence>
<evidence type="ECO:0000313" key="3">
    <source>
        <dbReference type="EMBL" id="KAK0320454.1"/>
    </source>
</evidence>
<feature type="compositionally biased region" description="Acidic residues" evidence="1">
    <location>
        <begin position="49"/>
        <end position="62"/>
    </location>
</feature>
<dbReference type="Proteomes" id="UP001168146">
    <property type="component" value="Unassembled WGS sequence"/>
</dbReference>
<proteinExistence type="predicted"/>
<dbReference type="Pfam" id="PF24864">
    <property type="entry name" value="DUF7730"/>
    <property type="match status" value="1"/>
</dbReference>